<keyword evidence="2" id="KW-1185">Reference proteome</keyword>
<organism evidence="1 2">
    <name type="scientific">Hymenobacter coccineus</name>
    <dbReference type="NCBI Taxonomy" id="1908235"/>
    <lineage>
        <taxon>Bacteria</taxon>
        <taxon>Pseudomonadati</taxon>
        <taxon>Bacteroidota</taxon>
        <taxon>Cytophagia</taxon>
        <taxon>Cytophagales</taxon>
        <taxon>Hymenobacteraceae</taxon>
        <taxon>Hymenobacter</taxon>
    </lineage>
</organism>
<comment type="caution">
    <text evidence="1">The sequence shown here is derived from an EMBL/GenBank/DDBJ whole genome shotgun (WGS) entry which is preliminary data.</text>
</comment>
<sequence>MVQFNQQRAAEEAAGTVRYLRPLYQAPGEQQAAMALPVNAPVATDVAATAAQPWPAELAQQMFAVRSIVQQAGGEALSSAQVAARFRRTKADKVKPLLDTLAMMSLVRHLEPEDTYAA</sequence>
<reference evidence="1 2" key="1">
    <citation type="submission" date="2016-08" db="EMBL/GenBank/DDBJ databases">
        <title>Hymenobacter coccineus sp. nov., Hymenobacter lapidarius sp. nov. and Hymenobacter glacialis sp. nov., isolated from Antarctic soil.</title>
        <authorList>
            <person name="Sedlacek I."/>
            <person name="Kralova S."/>
            <person name="Kyrova K."/>
            <person name="Maslanova I."/>
            <person name="Stankova E."/>
            <person name="Vrbovska V."/>
            <person name="Nemec M."/>
            <person name="Bartak M."/>
            <person name="Svec P."/>
            <person name="Busse H.-J."/>
            <person name="Pantucek R."/>
        </authorList>
    </citation>
    <scope>NUCLEOTIDE SEQUENCE [LARGE SCALE GENOMIC DNA]</scope>
    <source>
        <strain evidence="1 2">CCM 8649</strain>
    </source>
</reference>
<evidence type="ECO:0000313" key="2">
    <source>
        <dbReference type="Proteomes" id="UP000177506"/>
    </source>
</evidence>
<dbReference type="EMBL" id="MDZA01000210">
    <property type="protein sequence ID" value="OGX90003.1"/>
    <property type="molecule type" value="Genomic_DNA"/>
</dbReference>
<gene>
    <name evidence="1" type="ORF">BEN49_07670</name>
</gene>
<accession>A0A1G1TGQ8</accession>
<name>A0A1G1TGQ8_9BACT</name>
<proteinExistence type="predicted"/>
<evidence type="ECO:0000313" key="1">
    <source>
        <dbReference type="EMBL" id="OGX90003.1"/>
    </source>
</evidence>
<dbReference type="Proteomes" id="UP000177506">
    <property type="component" value="Unassembled WGS sequence"/>
</dbReference>
<dbReference type="AlphaFoldDB" id="A0A1G1TGQ8"/>
<protein>
    <submittedName>
        <fullName evidence="1">Uncharacterized protein</fullName>
    </submittedName>
</protein>